<dbReference type="Gene3D" id="3.40.50.1820">
    <property type="entry name" value="alpha/beta hydrolase"/>
    <property type="match status" value="1"/>
</dbReference>
<dbReference type="InterPro" id="IPR050471">
    <property type="entry name" value="AB_hydrolase"/>
</dbReference>
<dbReference type="SUPFAM" id="SSF53474">
    <property type="entry name" value="alpha/beta-Hydrolases"/>
    <property type="match status" value="1"/>
</dbReference>
<dbReference type="PANTHER" id="PTHR43433:SF5">
    <property type="entry name" value="AB HYDROLASE-1 DOMAIN-CONTAINING PROTEIN"/>
    <property type="match status" value="1"/>
</dbReference>
<dbReference type="PANTHER" id="PTHR43433">
    <property type="entry name" value="HYDROLASE, ALPHA/BETA FOLD FAMILY PROTEIN"/>
    <property type="match status" value="1"/>
</dbReference>
<dbReference type="PRINTS" id="PR00111">
    <property type="entry name" value="ABHYDROLASE"/>
</dbReference>
<sequence>MKANFKSSQLKSVNVQGEKIFYREVGEATAVPIVLLHHITAVIDDWDPYIIDELAKERKVIAFDNKGVGASSGSTPDSIEAMADVAIDFIDKLGFTKVDLLGYSMGGFIAQIIISRRPELVRKLILADTGAAGGKGIDRIWDILQESFAYAEKEQKHPKQKLFFKSTSESQEAGTQFLKRLGDPFAESDQAISQEAIQAQVKAFITWGKSNDVYTKAISIPTLIVTGDQDEMIPLKNAYDLYTKINDSFLSVYPNSGHGSIFQYKELFVQQSNKFLNN</sequence>
<dbReference type="RefSeq" id="WP_190327451.1">
    <property type="nucleotide sequence ID" value="NZ_CP061171.1"/>
</dbReference>
<keyword evidence="2" id="KW-0378">Hydrolase</keyword>
<evidence type="ECO:0000313" key="2">
    <source>
        <dbReference type="EMBL" id="QNR84851.1"/>
    </source>
</evidence>
<dbReference type="Pfam" id="PF00561">
    <property type="entry name" value="Abhydrolase_1"/>
    <property type="match status" value="1"/>
</dbReference>
<protein>
    <submittedName>
        <fullName evidence="2">Alpha/beta hydrolase</fullName>
    </submittedName>
</protein>
<evidence type="ECO:0000259" key="1">
    <source>
        <dbReference type="Pfam" id="PF00561"/>
    </source>
</evidence>
<feature type="domain" description="AB hydrolase-1" evidence="1">
    <location>
        <begin position="32"/>
        <end position="262"/>
    </location>
</feature>
<dbReference type="InterPro" id="IPR029058">
    <property type="entry name" value="AB_hydrolase_fold"/>
</dbReference>
<dbReference type="EMBL" id="CP061171">
    <property type="protein sequence ID" value="QNR84851.1"/>
    <property type="molecule type" value="Genomic_DNA"/>
</dbReference>
<dbReference type="Proteomes" id="UP000516439">
    <property type="component" value="Chromosome"/>
</dbReference>
<accession>A0ABX6TIW8</accession>
<evidence type="ECO:0000313" key="3">
    <source>
        <dbReference type="Proteomes" id="UP000516439"/>
    </source>
</evidence>
<dbReference type="InterPro" id="IPR000073">
    <property type="entry name" value="AB_hydrolase_1"/>
</dbReference>
<gene>
    <name evidence="2" type="ORF">H9N25_23750</name>
</gene>
<name>A0ABX6TIW8_9SPHI</name>
<dbReference type="GO" id="GO:0016787">
    <property type="term" value="F:hydrolase activity"/>
    <property type="evidence" value="ECO:0007669"/>
    <property type="project" value="UniProtKB-KW"/>
</dbReference>
<reference evidence="2 3" key="1">
    <citation type="submission" date="2020-09" db="EMBL/GenBank/DDBJ databases">
        <title>Pedobacter sp. SW-16 isolated from soil near Yeocheon.</title>
        <authorList>
            <person name="Im H.S."/>
            <person name="Joung Y."/>
            <person name="Lee S.-S."/>
        </authorList>
    </citation>
    <scope>NUCLEOTIDE SEQUENCE [LARGE SCALE GENOMIC DNA]</scope>
    <source>
        <strain evidence="2 3">SW-16</strain>
    </source>
</reference>
<organism evidence="2 3">
    <name type="scientific">Pedobacter riviphilus</name>
    <dbReference type="NCBI Taxonomy" id="2766984"/>
    <lineage>
        <taxon>Bacteria</taxon>
        <taxon>Pseudomonadati</taxon>
        <taxon>Bacteroidota</taxon>
        <taxon>Sphingobacteriia</taxon>
        <taxon>Sphingobacteriales</taxon>
        <taxon>Sphingobacteriaceae</taxon>
        <taxon>Pedobacter</taxon>
    </lineage>
</organism>
<proteinExistence type="predicted"/>
<keyword evidence="3" id="KW-1185">Reference proteome</keyword>